<protein>
    <submittedName>
        <fullName evidence="1">Uncharacterized protein</fullName>
    </submittedName>
</protein>
<reference evidence="1" key="1">
    <citation type="submission" date="2019-08" db="EMBL/GenBank/DDBJ databases">
        <authorList>
            <person name="Kucharzyk K."/>
            <person name="Murdoch R.W."/>
            <person name="Higgins S."/>
            <person name="Loffler F."/>
        </authorList>
    </citation>
    <scope>NUCLEOTIDE SEQUENCE</scope>
</reference>
<accession>A0A645EN79</accession>
<sequence>MLEAALSLTRENDDVPLWADEGSLHPAAPDPAAWGLLKVFHVSRIFGIR</sequence>
<proteinExistence type="predicted"/>
<organism evidence="1">
    <name type="scientific">bioreactor metagenome</name>
    <dbReference type="NCBI Taxonomy" id="1076179"/>
    <lineage>
        <taxon>unclassified sequences</taxon>
        <taxon>metagenomes</taxon>
        <taxon>ecological metagenomes</taxon>
    </lineage>
</organism>
<name>A0A645EN79_9ZZZZ</name>
<comment type="caution">
    <text evidence="1">The sequence shown here is derived from an EMBL/GenBank/DDBJ whole genome shotgun (WGS) entry which is preliminary data.</text>
</comment>
<dbReference type="EMBL" id="VSSQ01049391">
    <property type="protein sequence ID" value="MPN03475.1"/>
    <property type="molecule type" value="Genomic_DNA"/>
</dbReference>
<dbReference type="AlphaFoldDB" id="A0A645EN79"/>
<evidence type="ECO:0000313" key="1">
    <source>
        <dbReference type="EMBL" id="MPN03475.1"/>
    </source>
</evidence>
<gene>
    <name evidence="1" type="ORF">SDC9_150705</name>
</gene>